<evidence type="ECO:0000256" key="7">
    <source>
        <dbReference type="ARBA" id="ARBA00023274"/>
    </source>
</evidence>
<sequence>MPKRSRKKEAKAPVSQDVEMGDQSTPQDATNNLESSTHLSESGDLSSGPESDSDEPLDFATFDDDNETTLETDPSVAGGVIGQILAQLRQLNITFGDTFKNTPGIQRQIRDANHILLALHNVPRISQRGHLAAYYQGLQPQLQELAQWLESSNSVHQDDEHSVYIFQGQLSTKLGKLTQEARLVLPASFTQDMVNSSEVKKDMDDSARKQFRNYYMTQLTEAFGEDLDELRKSEELTQESLSMLIENLEAGILVFDDKDLLAATRLEEQRRVNKQTANK</sequence>
<feature type="compositionally biased region" description="Polar residues" evidence="8">
    <location>
        <begin position="22"/>
        <end position="50"/>
    </location>
</feature>
<dbReference type="GO" id="GO:0000027">
    <property type="term" value="P:ribosomal large subunit assembly"/>
    <property type="evidence" value="ECO:0007669"/>
    <property type="project" value="TreeGrafter"/>
</dbReference>
<evidence type="ECO:0000256" key="1">
    <source>
        <dbReference type="ARBA" id="ARBA00003035"/>
    </source>
</evidence>
<accession>A0A9W8AW42</accession>
<protein>
    <recommendedName>
        <fullName evidence="4">Ribosome assembly protein 3</fullName>
    </recommendedName>
</protein>
<evidence type="ECO:0000256" key="6">
    <source>
        <dbReference type="ARBA" id="ARBA00023242"/>
    </source>
</evidence>
<keyword evidence="6" id="KW-0539">Nucleus</keyword>
<dbReference type="InterPro" id="IPR028217">
    <property type="entry name" value="Rsa3_C"/>
</dbReference>
<name>A0A9W8AW42_9FUNG</name>
<comment type="function">
    <text evidence="1">Required for efficient biogenesis of the 60S ribosomal subunit.</text>
</comment>
<evidence type="ECO:0000256" key="3">
    <source>
        <dbReference type="ARBA" id="ARBA00006256"/>
    </source>
</evidence>
<keyword evidence="11" id="KW-1185">Reference proteome</keyword>
<evidence type="ECO:0000256" key="2">
    <source>
        <dbReference type="ARBA" id="ARBA00004604"/>
    </source>
</evidence>
<proteinExistence type="inferred from homology"/>
<dbReference type="GO" id="GO:0005730">
    <property type="term" value="C:nucleolus"/>
    <property type="evidence" value="ECO:0007669"/>
    <property type="project" value="UniProtKB-SubCell"/>
</dbReference>
<dbReference type="Proteomes" id="UP001150925">
    <property type="component" value="Unassembled WGS sequence"/>
</dbReference>
<comment type="subcellular location">
    <subcellularLocation>
        <location evidence="2">Nucleus</location>
        <location evidence="2">Nucleolus</location>
    </subcellularLocation>
</comment>
<dbReference type="EMBL" id="JANBPY010000017">
    <property type="protein sequence ID" value="KAJ1969864.1"/>
    <property type="molecule type" value="Genomic_DNA"/>
</dbReference>
<dbReference type="InterPro" id="IPR051898">
    <property type="entry name" value="Ribosome_Assembly_3"/>
</dbReference>
<dbReference type="Pfam" id="PF14615">
    <property type="entry name" value="Rsa3"/>
    <property type="match status" value="1"/>
</dbReference>
<dbReference type="PANTHER" id="PTHR28127:SF1">
    <property type="entry name" value="RIBOSOME ASSEMBLY PROTEIN 3"/>
    <property type="match status" value="1"/>
</dbReference>
<evidence type="ECO:0000313" key="10">
    <source>
        <dbReference type="EMBL" id="KAJ1969864.1"/>
    </source>
</evidence>
<comment type="caution">
    <text evidence="10">The sequence shown here is derived from an EMBL/GenBank/DDBJ whole genome shotgun (WGS) entry which is preliminary data.</text>
</comment>
<comment type="similarity">
    <text evidence="3">Belongs to the RSA3 family.</text>
</comment>
<keyword evidence="7" id="KW-0687">Ribonucleoprotein</keyword>
<dbReference type="OrthoDB" id="69550at2759"/>
<evidence type="ECO:0000256" key="5">
    <source>
        <dbReference type="ARBA" id="ARBA00022517"/>
    </source>
</evidence>
<reference evidence="10" key="1">
    <citation type="submission" date="2022-07" db="EMBL/GenBank/DDBJ databases">
        <title>Phylogenomic reconstructions and comparative analyses of Kickxellomycotina fungi.</title>
        <authorList>
            <person name="Reynolds N.K."/>
            <person name="Stajich J.E."/>
            <person name="Barry K."/>
            <person name="Grigoriev I.V."/>
            <person name="Crous P."/>
            <person name="Smith M.E."/>
        </authorList>
    </citation>
    <scope>NUCLEOTIDE SEQUENCE</scope>
    <source>
        <strain evidence="10">RSA 1196</strain>
    </source>
</reference>
<evidence type="ECO:0000313" key="11">
    <source>
        <dbReference type="Proteomes" id="UP001150925"/>
    </source>
</evidence>
<feature type="compositionally biased region" description="Acidic residues" evidence="8">
    <location>
        <begin position="51"/>
        <end position="70"/>
    </location>
</feature>
<dbReference type="GO" id="GO:0030687">
    <property type="term" value="C:preribosome, large subunit precursor"/>
    <property type="evidence" value="ECO:0007669"/>
    <property type="project" value="TreeGrafter"/>
</dbReference>
<keyword evidence="5" id="KW-0690">Ribosome biogenesis</keyword>
<dbReference type="PANTHER" id="PTHR28127">
    <property type="entry name" value="RIBOSOME ASSEMBLY PROTEIN 3"/>
    <property type="match status" value="1"/>
</dbReference>
<evidence type="ECO:0000259" key="9">
    <source>
        <dbReference type="Pfam" id="PF14615"/>
    </source>
</evidence>
<evidence type="ECO:0000256" key="8">
    <source>
        <dbReference type="SAM" id="MobiDB-lite"/>
    </source>
</evidence>
<feature type="domain" description="Ribosome-assembly protein 3 C-terminal" evidence="9">
    <location>
        <begin position="211"/>
        <end position="256"/>
    </location>
</feature>
<gene>
    <name evidence="10" type="ORF">IWQ62_000341</name>
</gene>
<organism evidence="10 11">
    <name type="scientific">Dispira parvispora</name>
    <dbReference type="NCBI Taxonomy" id="1520584"/>
    <lineage>
        <taxon>Eukaryota</taxon>
        <taxon>Fungi</taxon>
        <taxon>Fungi incertae sedis</taxon>
        <taxon>Zoopagomycota</taxon>
        <taxon>Kickxellomycotina</taxon>
        <taxon>Dimargaritomycetes</taxon>
        <taxon>Dimargaritales</taxon>
        <taxon>Dimargaritaceae</taxon>
        <taxon>Dispira</taxon>
    </lineage>
</organism>
<evidence type="ECO:0000256" key="4">
    <source>
        <dbReference type="ARBA" id="ARBA00015339"/>
    </source>
</evidence>
<dbReference type="AlphaFoldDB" id="A0A9W8AW42"/>
<feature type="region of interest" description="Disordered" evidence="8">
    <location>
        <begin position="1"/>
        <end position="75"/>
    </location>
</feature>